<proteinExistence type="predicted"/>
<comment type="caution">
    <text evidence="3">The sequence shown here is derived from an EMBL/GenBank/DDBJ whole genome shotgun (WGS) entry which is preliminary data.</text>
</comment>
<sequence length="232" mass="25063">MRRVFREIRGQVHSCEGSAPLPRVRHPEKPPIIDDPSIKVFRRCDAIAAGWSDEELRGVESASPGFPASRSACSNTVHHAGGRPLRRPAARRGHLGGRDRGVPRRQARSRDPTCAGADSALGRAGRISSRVGAPGRVRAARAAPVPALEVFDGDRFVARLDLAFEEAKVAVEHDGGWHADPAQVEQDRDRRDRLRALGWAVIVVTNDRLRDHVDEAIAEVAASLGGRSGVAA</sequence>
<accession>A0A4R4UZQ1</accession>
<dbReference type="InterPro" id="IPR007569">
    <property type="entry name" value="DUF559"/>
</dbReference>
<name>A0A4R4UZQ1_9PSEU</name>
<dbReference type="Gene3D" id="3.40.960.10">
    <property type="entry name" value="VSR Endonuclease"/>
    <property type="match status" value="1"/>
</dbReference>
<dbReference type="InterPro" id="IPR011335">
    <property type="entry name" value="Restrct_endonuc-II-like"/>
</dbReference>
<keyword evidence="4" id="KW-1185">Reference proteome</keyword>
<evidence type="ECO:0000256" key="1">
    <source>
        <dbReference type="SAM" id="MobiDB-lite"/>
    </source>
</evidence>
<feature type="region of interest" description="Disordered" evidence="1">
    <location>
        <begin position="62"/>
        <end position="119"/>
    </location>
</feature>
<organism evidence="3 4">
    <name type="scientific">Saccharopolyspora aridisoli</name>
    <dbReference type="NCBI Taxonomy" id="2530385"/>
    <lineage>
        <taxon>Bacteria</taxon>
        <taxon>Bacillati</taxon>
        <taxon>Actinomycetota</taxon>
        <taxon>Actinomycetes</taxon>
        <taxon>Pseudonocardiales</taxon>
        <taxon>Pseudonocardiaceae</taxon>
        <taxon>Saccharopolyspora</taxon>
    </lineage>
</organism>
<dbReference type="SUPFAM" id="SSF52980">
    <property type="entry name" value="Restriction endonuclease-like"/>
    <property type="match status" value="1"/>
</dbReference>
<dbReference type="EMBL" id="SMKV01000006">
    <property type="protein sequence ID" value="TDC94774.1"/>
    <property type="molecule type" value="Genomic_DNA"/>
</dbReference>
<dbReference type="Pfam" id="PF04480">
    <property type="entry name" value="DUF559"/>
    <property type="match status" value="1"/>
</dbReference>
<protein>
    <submittedName>
        <fullName evidence="3">DUF559 domain-containing protein</fullName>
    </submittedName>
</protein>
<evidence type="ECO:0000259" key="2">
    <source>
        <dbReference type="Pfam" id="PF04480"/>
    </source>
</evidence>
<dbReference type="Proteomes" id="UP000294744">
    <property type="component" value="Unassembled WGS sequence"/>
</dbReference>
<feature type="domain" description="DUF559" evidence="2">
    <location>
        <begin position="160"/>
        <end position="223"/>
    </location>
</feature>
<evidence type="ECO:0000313" key="4">
    <source>
        <dbReference type="Proteomes" id="UP000294744"/>
    </source>
</evidence>
<dbReference type="OrthoDB" id="3173471at2"/>
<feature type="compositionally biased region" description="Basic residues" evidence="1">
    <location>
        <begin position="80"/>
        <end position="95"/>
    </location>
</feature>
<gene>
    <name evidence="3" type="ORF">E1161_06925</name>
</gene>
<reference evidence="3 4" key="1">
    <citation type="submission" date="2019-03" db="EMBL/GenBank/DDBJ databases">
        <title>Draft genome sequences of novel Actinobacteria.</title>
        <authorList>
            <person name="Sahin N."/>
            <person name="Ay H."/>
            <person name="Saygin H."/>
        </authorList>
    </citation>
    <scope>NUCLEOTIDE SEQUENCE [LARGE SCALE GENOMIC DNA]</scope>
    <source>
        <strain evidence="3 4">16K404</strain>
    </source>
</reference>
<dbReference type="AlphaFoldDB" id="A0A4R4UZQ1"/>
<evidence type="ECO:0000313" key="3">
    <source>
        <dbReference type="EMBL" id="TDC94774.1"/>
    </source>
</evidence>